<sequence length="129" mass="14530">MEDDVFEKTKKTAALYFKDVEGERPYELWKSFDKKLANDLSLFITGRMYAREKISHTTRQLVTVAALTVLSHLDELKLHIQAALNVGCAPEEIAEVIFQTSTYGGVPAMNSALKVLRAVLEEKGMWPVL</sequence>
<dbReference type="Gene3D" id="1.20.1290.10">
    <property type="entry name" value="AhpD-like"/>
    <property type="match status" value="1"/>
</dbReference>
<accession>E1YDT6</accession>
<dbReference type="InterPro" id="IPR029032">
    <property type="entry name" value="AhpD-like"/>
</dbReference>
<protein>
    <recommendedName>
        <fullName evidence="1">Carboxymuconolactone decarboxylase-like domain-containing protein</fullName>
    </recommendedName>
</protein>
<dbReference type="AlphaFoldDB" id="E1YDT6"/>
<gene>
    <name evidence="2" type="ORF">N47_G40540</name>
</gene>
<name>E1YDT6_9BACT</name>
<dbReference type="InterPro" id="IPR052512">
    <property type="entry name" value="4CMD/NDH-1_regulator"/>
</dbReference>
<evidence type="ECO:0000313" key="2">
    <source>
        <dbReference type="EMBL" id="CBX28730.1"/>
    </source>
</evidence>
<evidence type="ECO:0000259" key="1">
    <source>
        <dbReference type="Pfam" id="PF02627"/>
    </source>
</evidence>
<dbReference type="GO" id="GO:0051920">
    <property type="term" value="F:peroxiredoxin activity"/>
    <property type="evidence" value="ECO:0007669"/>
    <property type="project" value="InterPro"/>
</dbReference>
<organism evidence="2">
    <name type="scientific">uncultured Desulfobacterium sp</name>
    <dbReference type="NCBI Taxonomy" id="201089"/>
    <lineage>
        <taxon>Bacteria</taxon>
        <taxon>Pseudomonadati</taxon>
        <taxon>Thermodesulfobacteriota</taxon>
        <taxon>Desulfobacteria</taxon>
        <taxon>Desulfobacterales</taxon>
        <taxon>Desulfobacteriaceae</taxon>
        <taxon>Desulfobacterium</taxon>
        <taxon>environmental samples</taxon>
    </lineage>
</organism>
<dbReference type="PANTHER" id="PTHR33570">
    <property type="entry name" value="4-CARBOXYMUCONOLACTONE DECARBOXYLASE FAMILY PROTEIN"/>
    <property type="match status" value="1"/>
</dbReference>
<dbReference type="EMBL" id="FR695868">
    <property type="protein sequence ID" value="CBX28730.1"/>
    <property type="molecule type" value="Genomic_DNA"/>
</dbReference>
<proteinExistence type="predicted"/>
<reference evidence="2" key="1">
    <citation type="journal article" date="2011" name="Environ. Microbiol.">
        <title>Genomic insights into the metabolic potential of the polycyclic aromatic hydrocarbon degrading sulfate-reducing Deltaproteobacterium N47.</title>
        <authorList>
            <person name="Bergmann F."/>
            <person name="Selesi D."/>
            <person name="Weinmaier T."/>
            <person name="Tischler P."/>
            <person name="Rattei T."/>
            <person name="Meckenstock R.U."/>
        </authorList>
    </citation>
    <scope>NUCLEOTIDE SEQUENCE</scope>
</reference>
<dbReference type="Pfam" id="PF02627">
    <property type="entry name" value="CMD"/>
    <property type="match status" value="1"/>
</dbReference>
<dbReference type="SUPFAM" id="SSF69118">
    <property type="entry name" value="AhpD-like"/>
    <property type="match status" value="1"/>
</dbReference>
<feature type="domain" description="Carboxymuconolactone decarboxylase-like" evidence="1">
    <location>
        <begin position="45"/>
        <end position="117"/>
    </location>
</feature>
<dbReference type="InterPro" id="IPR003779">
    <property type="entry name" value="CMD-like"/>
</dbReference>
<dbReference type="PANTHER" id="PTHR33570:SF2">
    <property type="entry name" value="CARBOXYMUCONOLACTONE DECARBOXYLASE-LIKE DOMAIN-CONTAINING PROTEIN"/>
    <property type="match status" value="1"/>
</dbReference>